<dbReference type="InterPro" id="IPR018736">
    <property type="entry name" value="DUF2279_periplasmic_lipo"/>
</dbReference>
<dbReference type="AlphaFoldDB" id="A0A4S4NKM1"/>
<comment type="caution">
    <text evidence="1">The sequence shown here is derived from an EMBL/GenBank/DDBJ whole genome shotgun (WGS) entry which is preliminary data.</text>
</comment>
<dbReference type="OrthoDB" id="9803535at2"/>
<gene>
    <name evidence="1" type="ORF">E4021_06725</name>
</gene>
<reference evidence="1 2" key="1">
    <citation type="submission" date="2019-04" db="EMBL/GenBank/DDBJ databases">
        <title>Lewinella litorea sp. nov., isolated from a marine sand.</title>
        <authorList>
            <person name="Yoon J.-H."/>
        </authorList>
    </citation>
    <scope>NUCLEOTIDE SEQUENCE [LARGE SCALE GENOMIC DNA]</scope>
    <source>
        <strain evidence="1 2">HSMS-39</strain>
    </source>
</reference>
<evidence type="ECO:0000313" key="2">
    <source>
        <dbReference type="Proteomes" id="UP000308528"/>
    </source>
</evidence>
<name>A0A4S4NKM1_9BACT</name>
<accession>A0A4S4NKM1</accession>
<dbReference type="EMBL" id="SRSF01000002">
    <property type="protein sequence ID" value="THH40424.1"/>
    <property type="molecule type" value="Genomic_DNA"/>
</dbReference>
<dbReference type="Pfam" id="PF10043">
    <property type="entry name" value="DUF2279"/>
    <property type="match status" value="1"/>
</dbReference>
<evidence type="ECO:0000313" key="1">
    <source>
        <dbReference type="EMBL" id="THH40424.1"/>
    </source>
</evidence>
<proteinExistence type="predicted"/>
<dbReference type="Proteomes" id="UP000308528">
    <property type="component" value="Unassembled WGS sequence"/>
</dbReference>
<keyword evidence="2" id="KW-1185">Reference proteome</keyword>
<protein>
    <submittedName>
        <fullName evidence="1">DUF2279 domain-containing protein</fullName>
    </submittedName>
</protein>
<organism evidence="1 2">
    <name type="scientific">Neolewinella litorea</name>
    <dbReference type="NCBI Taxonomy" id="2562452"/>
    <lineage>
        <taxon>Bacteria</taxon>
        <taxon>Pseudomonadati</taxon>
        <taxon>Bacteroidota</taxon>
        <taxon>Saprospiria</taxon>
        <taxon>Saprospirales</taxon>
        <taxon>Lewinellaceae</taxon>
        <taxon>Neolewinella</taxon>
    </lineage>
</organism>
<sequence length="362" mass="40717">MTVSAAMLKSLPDTLSPKPIPMKRALPLLLCLLFLAPACNALLSQTDGRQRYDYTQRDPLAEVAEDNWLRPAEEFHGGRFYTAAGIGAGAYAAFGVGLYSIWYKGYELESFHTFNDWPEWEQMDKAGHLFTAYFFNRTAFAGLRWTGLKRPAARYTALGVANLLQATIETMDGFSSNWGFSLSDMGANLAGSLVFTAQDALWREQRILLKVSNDFRPPPDIVVEHPSGASSNLGNISRLRFGSSVAERYLKDYNAQTIWASINIASIVQAHTLPPWLNIAVGYGVEDVYGAYGNVWRENGVGFGYRTGDRRRQWFLSPDIYLSRIPTRKRWVRLALGILDFVKVPAPALEYSRGRFYGHWIM</sequence>